<organism evidence="1 2">
    <name type="scientific">Kwoniella mangroviensis CBS 10435</name>
    <dbReference type="NCBI Taxonomy" id="1331196"/>
    <lineage>
        <taxon>Eukaryota</taxon>
        <taxon>Fungi</taxon>
        <taxon>Dikarya</taxon>
        <taxon>Basidiomycota</taxon>
        <taxon>Agaricomycotina</taxon>
        <taxon>Tremellomycetes</taxon>
        <taxon>Tremellales</taxon>
        <taxon>Cryptococcaceae</taxon>
        <taxon>Kwoniella</taxon>
    </lineage>
</organism>
<sequence>MLEDANDPKPDMDGVYNDPDADLTLISSDNIAFKIYTYHLGTSPVLVDMVKSLPCSDSIISFSDPQMEDSDAIRYILNILHNRHSLLDVDHLGIFRNTIAFVKKYEMLLLEPYLAYQLQRYLDNNGGKARYVFILAAELDNVSIAAAAIQKGAQGIFVQNNAKSFPDKWFTREQLNERERLKPHVRWGFVDGSWMMDPAAWPLWELRRVPFDYLSALIRTHAKFPFGQDKSDDQDAAEYFIRLMDDLKI</sequence>
<dbReference type="EMBL" id="KI669462">
    <property type="protein sequence ID" value="OCF58203.1"/>
    <property type="molecule type" value="Genomic_DNA"/>
</dbReference>
<accession>A0A1B9IRN8</accession>
<name>A0A1B9IRN8_9TREE</name>
<proteinExistence type="predicted"/>
<evidence type="ECO:0008006" key="3">
    <source>
        <dbReference type="Google" id="ProtNLM"/>
    </source>
</evidence>
<evidence type="ECO:0000313" key="1">
    <source>
        <dbReference type="EMBL" id="OCF58203.1"/>
    </source>
</evidence>
<dbReference type="Proteomes" id="UP000092583">
    <property type="component" value="Unassembled WGS sequence"/>
</dbReference>
<dbReference type="AlphaFoldDB" id="A0A1B9IRN8"/>
<evidence type="ECO:0000313" key="2">
    <source>
        <dbReference type="Proteomes" id="UP000092583"/>
    </source>
</evidence>
<keyword evidence="2" id="KW-1185">Reference proteome</keyword>
<reference evidence="1 2" key="1">
    <citation type="submission" date="2013-07" db="EMBL/GenBank/DDBJ databases">
        <title>The Genome Sequence of Kwoniella mangroviensis CBS10435.</title>
        <authorList>
            <consortium name="The Broad Institute Genome Sequencing Platform"/>
            <person name="Cuomo C."/>
            <person name="Litvintseva A."/>
            <person name="Chen Y."/>
            <person name="Heitman J."/>
            <person name="Sun S."/>
            <person name="Springer D."/>
            <person name="Dromer F."/>
            <person name="Young S.K."/>
            <person name="Zeng Q."/>
            <person name="Gargeya S."/>
            <person name="Fitzgerald M."/>
            <person name="Abouelleil A."/>
            <person name="Alvarado L."/>
            <person name="Berlin A.M."/>
            <person name="Chapman S.B."/>
            <person name="Dewar J."/>
            <person name="Goldberg J."/>
            <person name="Griggs A."/>
            <person name="Gujja S."/>
            <person name="Hansen M."/>
            <person name="Howarth C."/>
            <person name="Imamovic A."/>
            <person name="Larimer J."/>
            <person name="McCowan C."/>
            <person name="Murphy C."/>
            <person name="Pearson M."/>
            <person name="Priest M."/>
            <person name="Roberts A."/>
            <person name="Saif S."/>
            <person name="Shea T."/>
            <person name="Sykes S."/>
            <person name="Wortman J."/>
            <person name="Nusbaum C."/>
            <person name="Birren B."/>
        </authorList>
    </citation>
    <scope>NUCLEOTIDE SEQUENCE [LARGE SCALE GENOMIC DNA]</scope>
    <source>
        <strain evidence="1 2">CBS 10435</strain>
    </source>
</reference>
<reference evidence="2" key="2">
    <citation type="submission" date="2013-12" db="EMBL/GenBank/DDBJ databases">
        <title>Evolution of pathogenesis and genome organization in the Tremellales.</title>
        <authorList>
            <person name="Cuomo C."/>
            <person name="Litvintseva A."/>
            <person name="Heitman J."/>
            <person name="Chen Y."/>
            <person name="Sun S."/>
            <person name="Springer D."/>
            <person name="Dromer F."/>
            <person name="Young S."/>
            <person name="Zeng Q."/>
            <person name="Chapman S."/>
            <person name="Gujja S."/>
            <person name="Saif S."/>
            <person name="Birren B."/>
        </authorList>
    </citation>
    <scope>NUCLEOTIDE SEQUENCE [LARGE SCALE GENOMIC DNA]</scope>
    <source>
        <strain evidence="2">CBS 10435</strain>
    </source>
</reference>
<dbReference type="OrthoDB" id="2574774at2759"/>
<gene>
    <name evidence="1" type="ORF">L486_04233</name>
</gene>
<dbReference type="STRING" id="1331196.A0A1B9IRN8"/>
<protein>
    <recommendedName>
        <fullName evidence="3">BTB domain-containing protein</fullName>
    </recommendedName>
</protein>